<evidence type="ECO:0000313" key="3">
    <source>
        <dbReference type="Proteomes" id="UP000536624"/>
    </source>
</evidence>
<name>A0A7X6B1C4_STRMQ</name>
<feature type="region of interest" description="Disordered" evidence="1">
    <location>
        <begin position="97"/>
        <end position="130"/>
    </location>
</feature>
<comment type="caution">
    <text evidence="2">The sequence shown here is derived from an EMBL/GenBank/DDBJ whole genome shotgun (WGS) entry which is preliminary data.</text>
</comment>
<evidence type="ECO:0000256" key="1">
    <source>
        <dbReference type="SAM" id="MobiDB-lite"/>
    </source>
</evidence>
<organism evidence="2 3">
    <name type="scientific">Streptomyces malaysiensis</name>
    <dbReference type="NCBI Taxonomy" id="92644"/>
    <lineage>
        <taxon>Bacteria</taxon>
        <taxon>Bacillati</taxon>
        <taxon>Actinomycetota</taxon>
        <taxon>Actinomycetes</taxon>
        <taxon>Kitasatosporales</taxon>
        <taxon>Streptomycetaceae</taxon>
        <taxon>Streptomyces</taxon>
        <taxon>Streptomyces violaceusniger group</taxon>
    </lineage>
</organism>
<accession>A0A7X6B1C4</accession>
<proteinExistence type="predicted"/>
<reference evidence="2 3" key="1">
    <citation type="submission" date="2020-02" db="EMBL/GenBank/DDBJ databases">
        <title>Streptomyces malaysiensis DSM14702 (JHCC583434, PFL_A843) Genome sequencing and assembly.</title>
        <authorList>
            <person name="Samborskyy M."/>
        </authorList>
    </citation>
    <scope>NUCLEOTIDE SEQUENCE [LARGE SCALE GENOMIC DNA]</scope>
    <source>
        <strain evidence="2 3">DSM 14702</strain>
    </source>
</reference>
<dbReference type="EMBL" id="JAALLH010000001">
    <property type="protein sequence ID" value="NIY69157.1"/>
    <property type="molecule type" value="Genomic_DNA"/>
</dbReference>
<evidence type="ECO:0000313" key="2">
    <source>
        <dbReference type="EMBL" id="NIY69157.1"/>
    </source>
</evidence>
<feature type="region of interest" description="Disordered" evidence="1">
    <location>
        <begin position="52"/>
        <end position="77"/>
    </location>
</feature>
<gene>
    <name evidence="2" type="ORF">SMALB_7262</name>
</gene>
<sequence length="130" mass="13637">MERFRAGRMTSGGRVEAAEGVPELVDAARAHRIGSLLIRPDGPGLHREVWVGTEPDQPALRRTDIQYPGDSRPSPARADDALIRSAAVTGAEVLTVSPSADRGTNGGDIPVGGLGALLRRPYEGGTNGMN</sequence>
<dbReference type="Proteomes" id="UP000536624">
    <property type="component" value="Unassembled WGS sequence"/>
</dbReference>
<feature type="compositionally biased region" description="Gly residues" evidence="1">
    <location>
        <begin position="104"/>
        <end position="115"/>
    </location>
</feature>
<protein>
    <submittedName>
        <fullName evidence="2">Uncharacterized protein</fullName>
    </submittedName>
</protein>
<dbReference type="AlphaFoldDB" id="A0A7X6B1C4"/>